<reference evidence="2 3" key="1">
    <citation type="journal article" date="2016" name="Mol. Biol. Evol.">
        <title>Comparative Genomics of Early-Diverging Mushroom-Forming Fungi Provides Insights into the Origins of Lignocellulose Decay Capabilities.</title>
        <authorList>
            <person name="Nagy L.G."/>
            <person name="Riley R."/>
            <person name="Tritt A."/>
            <person name="Adam C."/>
            <person name="Daum C."/>
            <person name="Floudas D."/>
            <person name="Sun H."/>
            <person name="Yadav J.S."/>
            <person name="Pangilinan J."/>
            <person name="Larsson K.H."/>
            <person name="Matsuura K."/>
            <person name="Barry K."/>
            <person name="Labutti K."/>
            <person name="Kuo R."/>
            <person name="Ohm R.A."/>
            <person name="Bhattacharya S.S."/>
            <person name="Shirouzu T."/>
            <person name="Yoshinaga Y."/>
            <person name="Martin F.M."/>
            <person name="Grigoriev I.V."/>
            <person name="Hibbett D.S."/>
        </authorList>
    </citation>
    <scope>NUCLEOTIDE SEQUENCE [LARGE SCALE GENOMIC DNA]</scope>
    <source>
        <strain evidence="2 3">HHB14362 ss-1</strain>
    </source>
</reference>
<feature type="domain" description="C2H2-type" evidence="1">
    <location>
        <begin position="56"/>
        <end position="82"/>
    </location>
</feature>
<evidence type="ECO:0000313" key="3">
    <source>
        <dbReference type="Proteomes" id="UP000076761"/>
    </source>
</evidence>
<dbReference type="SMART" id="SM00355">
    <property type="entry name" value="ZnF_C2H2"/>
    <property type="match status" value="2"/>
</dbReference>
<dbReference type="OrthoDB" id="3254002at2759"/>
<dbReference type="STRING" id="1314782.A0A165U7B3"/>
<evidence type="ECO:0000259" key="1">
    <source>
        <dbReference type="SMART" id="SM00355"/>
    </source>
</evidence>
<keyword evidence="3" id="KW-1185">Reference proteome</keyword>
<dbReference type="EMBL" id="KV425560">
    <property type="protein sequence ID" value="KZT27749.1"/>
    <property type="molecule type" value="Genomic_DNA"/>
</dbReference>
<protein>
    <recommendedName>
        <fullName evidence="1">C2H2-type domain-containing protein</fullName>
    </recommendedName>
</protein>
<sequence length="228" mass="26025">MALAHLTIELFVDLAKNCRKAFPCEWEWCDAKLNSFHTYTEHISMHYDHAAEVGNYQCKFISCSDQSHATQANLHNHITKAHLAFYLLPCPIEGCNIKNLKQHYLTWLPYRPRLPALPLRVIPTITQRSLDRSINTYSARSNADSIPFDDLPILEIPTVDEDPLFEFTDFDIVPRQEEGTQLAKPPCVSAKIDREDPTMSISYKVWKYRQNEAAGAGTLDGDDTETRG</sequence>
<feature type="domain" description="C2H2-type" evidence="1">
    <location>
        <begin position="22"/>
        <end position="46"/>
    </location>
</feature>
<evidence type="ECO:0000313" key="2">
    <source>
        <dbReference type="EMBL" id="KZT27749.1"/>
    </source>
</evidence>
<gene>
    <name evidence="2" type="ORF">NEOLEDRAFT_58413</name>
</gene>
<proteinExistence type="predicted"/>
<name>A0A165U7B3_9AGAM</name>
<dbReference type="InterPro" id="IPR013087">
    <property type="entry name" value="Znf_C2H2_type"/>
</dbReference>
<organism evidence="2 3">
    <name type="scientific">Neolentinus lepideus HHB14362 ss-1</name>
    <dbReference type="NCBI Taxonomy" id="1314782"/>
    <lineage>
        <taxon>Eukaryota</taxon>
        <taxon>Fungi</taxon>
        <taxon>Dikarya</taxon>
        <taxon>Basidiomycota</taxon>
        <taxon>Agaricomycotina</taxon>
        <taxon>Agaricomycetes</taxon>
        <taxon>Gloeophyllales</taxon>
        <taxon>Gloeophyllaceae</taxon>
        <taxon>Neolentinus</taxon>
    </lineage>
</organism>
<dbReference type="Proteomes" id="UP000076761">
    <property type="component" value="Unassembled WGS sequence"/>
</dbReference>
<dbReference type="AlphaFoldDB" id="A0A165U7B3"/>
<dbReference type="InParanoid" id="A0A165U7B3"/>
<accession>A0A165U7B3</accession>